<proteinExistence type="inferred from homology"/>
<protein>
    <submittedName>
        <fullName evidence="8">UPF0691 protein C9orf116</fullName>
    </submittedName>
</protein>
<dbReference type="InterPro" id="IPR026507">
    <property type="entry name" value="PIRC1/2"/>
</dbReference>
<evidence type="ECO:0000313" key="8">
    <source>
        <dbReference type="RefSeq" id="XP_037885688.1"/>
    </source>
</evidence>
<keyword evidence="4" id="KW-0206">Cytoskeleton</keyword>
<name>A0A8U0WKQ7_9MUSC</name>
<dbReference type="GO" id="GO:0005879">
    <property type="term" value="C:axonemal microtubule"/>
    <property type="evidence" value="ECO:0007669"/>
    <property type="project" value="InterPro"/>
</dbReference>
<sequence>MCDDICVSFETFSPEIEYIKFLKRKPIVQTAKLYEQLHTREGIKCPYNFKGYGVETDQNTMYRTCNSEYGYYAPNAYTIPSRYFPLSQKFSNELHRCGMYRNFSLNTHMDRSFY</sequence>
<reference evidence="8" key="1">
    <citation type="submission" date="2025-08" db="UniProtKB">
        <authorList>
            <consortium name="RefSeq"/>
        </authorList>
    </citation>
    <scope>IDENTIFICATION</scope>
    <source>
        <tissue evidence="8">Whole body pupa</tissue>
    </source>
</reference>
<keyword evidence="5" id="KW-0966">Cell projection</keyword>
<gene>
    <name evidence="8" type="primary">LOC119635152</name>
</gene>
<dbReference type="Proteomes" id="UP000092443">
    <property type="component" value="Unplaced"/>
</dbReference>
<evidence type="ECO:0000256" key="2">
    <source>
        <dbReference type="ARBA" id="ARBA00004245"/>
    </source>
</evidence>
<dbReference type="GO" id="GO:0035082">
    <property type="term" value="P:axoneme assembly"/>
    <property type="evidence" value="ECO:0007669"/>
    <property type="project" value="InterPro"/>
</dbReference>
<keyword evidence="3" id="KW-0963">Cytoplasm</keyword>
<keyword evidence="7" id="KW-1185">Reference proteome</keyword>
<evidence type="ECO:0000256" key="4">
    <source>
        <dbReference type="ARBA" id="ARBA00023212"/>
    </source>
</evidence>
<dbReference type="Pfam" id="PF14892">
    <property type="entry name" value="PIRC1_2"/>
    <property type="match status" value="1"/>
</dbReference>
<accession>A0A8U0WKQ7</accession>
<dbReference type="PANTHER" id="PTHR20899">
    <property type="entry name" value="PIERCE HOMOLOG"/>
    <property type="match status" value="1"/>
</dbReference>
<comment type="similarity">
    <text evidence="6">Belongs to the PIERCE1 family.</text>
</comment>
<comment type="subcellular location">
    <subcellularLocation>
        <location evidence="1">Cell projection</location>
        <location evidence="1">Cilium</location>
    </subcellularLocation>
    <subcellularLocation>
        <location evidence="2">Cytoplasm</location>
        <location evidence="2">Cytoskeleton</location>
    </subcellularLocation>
</comment>
<dbReference type="GeneID" id="119635152"/>
<evidence type="ECO:0000256" key="6">
    <source>
        <dbReference type="ARBA" id="ARBA00038014"/>
    </source>
</evidence>
<evidence type="ECO:0000256" key="1">
    <source>
        <dbReference type="ARBA" id="ARBA00004138"/>
    </source>
</evidence>
<dbReference type="KEGG" id="gfs:119635152"/>
<evidence type="ECO:0000313" key="7">
    <source>
        <dbReference type="Proteomes" id="UP000092443"/>
    </source>
</evidence>
<dbReference type="AlphaFoldDB" id="A0A8U0WKQ7"/>
<evidence type="ECO:0000256" key="3">
    <source>
        <dbReference type="ARBA" id="ARBA00022490"/>
    </source>
</evidence>
<organism evidence="7 8">
    <name type="scientific">Glossina fuscipes</name>
    <dbReference type="NCBI Taxonomy" id="7396"/>
    <lineage>
        <taxon>Eukaryota</taxon>
        <taxon>Metazoa</taxon>
        <taxon>Ecdysozoa</taxon>
        <taxon>Arthropoda</taxon>
        <taxon>Hexapoda</taxon>
        <taxon>Insecta</taxon>
        <taxon>Pterygota</taxon>
        <taxon>Neoptera</taxon>
        <taxon>Endopterygota</taxon>
        <taxon>Diptera</taxon>
        <taxon>Brachycera</taxon>
        <taxon>Muscomorpha</taxon>
        <taxon>Hippoboscoidea</taxon>
        <taxon>Glossinidae</taxon>
        <taxon>Glossina</taxon>
    </lineage>
</organism>
<evidence type="ECO:0000256" key="5">
    <source>
        <dbReference type="ARBA" id="ARBA00023273"/>
    </source>
</evidence>
<dbReference type="PANTHER" id="PTHR20899:SF1">
    <property type="entry name" value="PIERCER OF MICROTUBULE WALL 1 PROTEIN"/>
    <property type="match status" value="1"/>
</dbReference>
<dbReference type="RefSeq" id="XP_037885688.1">
    <property type="nucleotide sequence ID" value="XM_038029760.1"/>
</dbReference>